<comment type="caution">
    <text evidence="1">The sequence shown here is derived from an EMBL/GenBank/DDBJ whole genome shotgun (WGS) entry which is preliminary data.</text>
</comment>
<organism evidence="1 2">
    <name type="scientific">candidate division CSSED10-310 bacterium</name>
    <dbReference type="NCBI Taxonomy" id="2855610"/>
    <lineage>
        <taxon>Bacteria</taxon>
        <taxon>Bacteria division CSSED10-310</taxon>
    </lineage>
</organism>
<name>A0ABV6YXD4_UNCC1</name>
<evidence type="ECO:0000313" key="2">
    <source>
        <dbReference type="Proteomes" id="UP001594351"/>
    </source>
</evidence>
<dbReference type="EMBL" id="JBHPBY010000130">
    <property type="protein sequence ID" value="MFC1850864.1"/>
    <property type="molecule type" value="Genomic_DNA"/>
</dbReference>
<sequence length="56" mass="6262">MSEEKERIIRQIDPSRRAFMEKMVKAAYIVPTVVTVSMFNEQLDISTARAASGTGT</sequence>
<keyword evidence="2" id="KW-1185">Reference proteome</keyword>
<protein>
    <submittedName>
        <fullName evidence="1">Uncharacterized protein</fullName>
    </submittedName>
</protein>
<evidence type="ECO:0000313" key="1">
    <source>
        <dbReference type="EMBL" id="MFC1850864.1"/>
    </source>
</evidence>
<proteinExistence type="predicted"/>
<accession>A0ABV6YXD4</accession>
<gene>
    <name evidence="1" type="ORF">ACFL27_11780</name>
</gene>
<dbReference type="Proteomes" id="UP001594351">
    <property type="component" value="Unassembled WGS sequence"/>
</dbReference>
<reference evidence="1 2" key="1">
    <citation type="submission" date="2024-09" db="EMBL/GenBank/DDBJ databases">
        <title>Laminarin stimulates single cell rates of sulfate reduction while oxygen inhibits transcriptomic activity in coastal marine sediment.</title>
        <authorList>
            <person name="Lindsay M."/>
            <person name="Orcutt B."/>
            <person name="Emerson D."/>
            <person name="Stepanauskas R."/>
            <person name="D'Angelo T."/>
        </authorList>
    </citation>
    <scope>NUCLEOTIDE SEQUENCE [LARGE SCALE GENOMIC DNA]</scope>
    <source>
        <strain evidence="1">SAG AM-311-K15</strain>
    </source>
</reference>